<protein>
    <submittedName>
        <fullName evidence="2">Uncharacterized protein</fullName>
    </submittedName>
</protein>
<dbReference type="RefSeq" id="WP_398275606.1">
    <property type="nucleotide sequence ID" value="NZ_JBITLV010000001.1"/>
</dbReference>
<gene>
    <name evidence="2" type="ORF">ACIB24_04250</name>
</gene>
<organism evidence="2 3">
    <name type="scientific">Spongisporangium articulatum</name>
    <dbReference type="NCBI Taxonomy" id="3362603"/>
    <lineage>
        <taxon>Bacteria</taxon>
        <taxon>Bacillati</taxon>
        <taxon>Actinomycetota</taxon>
        <taxon>Actinomycetes</taxon>
        <taxon>Kineosporiales</taxon>
        <taxon>Kineosporiaceae</taxon>
        <taxon>Spongisporangium</taxon>
    </lineage>
</organism>
<reference evidence="2 3" key="1">
    <citation type="submission" date="2024-10" db="EMBL/GenBank/DDBJ databases">
        <title>The Natural Products Discovery Center: Release of the First 8490 Sequenced Strains for Exploring Actinobacteria Biosynthetic Diversity.</title>
        <authorList>
            <person name="Kalkreuter E."/>
            <person name="Kautsar S.A."/>
            <person name="Yang D."/>
            <person name="Bader C.D."/>
            <person name="Teijaro C.N."/>
            <person name="Fluegel L."/>
            <person name="Davis C.M."/>
            <person name="Simpson J.R."/>
            <person name="Lauterbach L."/>
            <person name="Steele A.D."/>
            <person name="Gui C."/>
            <person name="Meng S."/>
            <person name="Li G."/>
            <person name="Viehrig K."/>
            <person name="Ye F."/>
            <person name="Su P."/>
            <person name="Kiefer A.F."/>
            <person name="Nichols A."/>
            <person name="Cepeda A.J."/>
            <person name="Yan W."/>
            <person name="Fan B."/>
            <person name="Jiang Y."/>
            <person name="Adhikari A."/>
            <person name="Zheng C.-J."/>
            <person name="Schuster L."/>
            <person name="Cowan T.M."/>
            <person name="Smanski M.J."/>
            <person name="Chevrette M.G."/>
            <person name="De Carvalho L.P.S."/>
            <person name="Shen B."/>
        </authorList>
    </citation>
    <scope>NUCLEOTIDE SEQUENCE [LARGE SCALE GENOMIC DNA]</scope>
    <source>
        <strain evidence="2 3">NPDC049639</strain>
    </source>
</reference>
<dbReference type="EMBL" id="JBITLV010000001">
    <property type="protein sequence ID" value="MFI7586265.1"/>
    <property type="molecule type" value="Genomic_DNA"/>
</dbReference>
<dbReference type="Proteomes" id="UP001612915">
    <property type="component" value="Unassembled WGS sequence"/>
</dbReference>
<sequence length="103" mass="10948">MTADTTPTPAPTPMPGDESSELSESSPVRLARRAAFVEDVAWMATTGETHVGAAARLHVRPGSLCHALTRAGRPDLWRLLMANTNRPSIRTAKPTTNSTGRAA</sequence>
<evidence type="ECO:0000313" key="3">
    <source>
        <dbReference type="Proteomes" id="UP001612915"/>
    </source>
</evidence>
<name>A0ABW8AIR9_9ACTN</name>
<accession>A0ABW8AIR9</accession>
<proteinExistence type="predicted"/>
<keyword evidence="3" id="KW-1185">Reference proteome</keyword>
<comment type="caution">
    <text evidence="2">The sequence shown here is derived from an EMBL/GenBank/DDBJ whole genome shotgun (WGS) entry which is preliminary data.</text>
</comment>
<feature type="region of interest" description="Disordered" evidence="1">
    <location>
        <begin position="1"/>
        <end position="28"/>
    </location>
</feature>
<evidence type="ECO:0000313" key="2">
    <source>
        <dbReference type="EMBL" id="MFI7586265.1"/>
    </source>
</evidence>
<evidence type="ECO:0000256" key="1">
    <source>
        <dbReference type="SAM" id="MobiDB-lite"/>
    </source>
</evidence>